<feature type="domain" description="Metallo-beta-lactamase" evidence="4">
    <location>
        <begin position="22"/>
        <end position="231"/>
    </location>
</feature>
<sequence>MRIANGIEMLEITATVMGKTDTINPTLLWDEHHAVLVDTGYPGQMSKIAEAMEQAGVPLAKLNKIVMTHQDLDHIGSLPALQQELSGRLEVMSSELERPYIQGDKQLLKLSKESIAKALQAIPPEVPEEWRRSFQKSLENPPKGNVDRTVTDGEVLPYCGGIIVIDTPGHTPGHISLYHKPSKTLIAADAMIVADGQLYGAHPQYSLDPHTAALSLRKLLNYEIESVICYHGGLFSGGANERIAELVSK</sequence>
<dbReference type="EMBL" id="SMRT01000021">
    <property type="protein sequence ID" value="TDF92330.1"/>
    <property type="molecule type" value="Genomic_DNA"/>
</dbReference>
<protein>
    <submittedName>
        <fullName evidence="5">MBL fold metallo-hydrolase</fullName>
    </submittedName>
</protein>
<evidence type="ECO:0000313" key="5">
    <source>
        <dbReference type="EMBL" id="TDF92330.1"/>
    </source>
</evidence>
<dbReference type="InterPro" id="IPR001279">
    <property type="entry name" value="Metallo-B-lactamas"/>
</dbReference>
<evidence type="ECO:0000313" key="6">
    <source>
        <dbReference type="Proteomes" id="UP000295636"/>
    </source>
</evidence>
<proteinExistence type="predicted"/>
<evidence type="ECO:0000259" key="4">
    <source>
        <dbReference type="SMART" id="SM00849"/>
    </source>
</evidence>
<evidence type="ECO:0000256" key="2">
    <source>
        <dbReference type="ARBA" id="ARBA00034301"/>
    </source>
</evidence>
<reference evidence="5 6" key="1">
    <citation type="submission" date="2019-03" db="EMBL/GenBank/DDBJ databases">
        <title>This is whole genome sequence of Paenibacillus sp MS74 strain.</title>
        <authorList>
            <person name="Trinh H.N."/>
        </authorList>
    </citation>
    <scope>NUCLEOTIDE SEQUENCE [LARGE SCALE GENOMIC DNA]</scope>
    <source>
        <strain evidence="5 6">MS74</strain>
    </source>
</reference>
<dbReference type="AlphaFoldDB" id="A0A4R5KDY0"/>
<gene>
    <name evidence="5" type="ORF">E1757_30130</name>
</gene>
<dbReference type="InterPro" id="IPR036866">
    <property type="entry name" value="RibonucZ/Hydroxyglut_hydro"/>
</dbReference>
<dbReference type="OrthoDB" id="9802248at2"/>
<keyword evidence="5" id="KW-0378">Hydrolase</keyword>
<dbReference type="GO" id="GO:0016787">
    <property type="term" value="F:hydrolase activity"/>
    <property type="evidence" value="ECO:0007669"/>
    <property type="project" value="UniProtKB-KW"/>
</dbReference>
<evidence type="ECO:0000256" key="1">
    <source>
        <dbReference type="ARBA" id="ARBA00034221"/>
    </source>
</evidence>
<comment type="caution">
    <text evidence="5">The sequence shown here is derived from an EMBL/GenBank/DDBJ whole genome shotgun (WGS) entry which is preliminary data.</text>
</comment>
<dbReference type="PANTHER" id="PTHR42951:SF15">
    <property type="entry name" value="METALLO-BETA-LACTAMASE SUPERFAMILY PROTEIN"/>
    <property type="match status" value="1"/>
</dbReference>
<name>A0A4R5KDY0_9BACL</name>
<comment type="catalytic activity">
    <reaction evidence="1">
        <text>3',5'-cyclic CMP + H2O = CMP + H(+)</text>
        <dbReference type="Rhea" id="RHEA:72675"/>
        <dbReference type="ChEBI" id="CHEBI:15377"/>
        <dbReference type="ChEBI" id="CHEBI:15378"/>
        <dbReference type="ChEBI" id="CHEBI:58003"/>
        <dbReference type="ChEBI" id="CHEBI:60377"/>
    </reaction>
    <physiologicalReaction direction="left-to-right" evidence="1">
        <dbReference type="Rhea" id="RHEA:72676"/>
    </physiologicalReaction>
</comment>
<dbReference type="InterPro" id="IPR050855">
    <property type="entry name" value="NDM-1-like"/>
</dbReference>
<organism evidence="5 6">
    <name type="scientific">Paenibacillus piri</name>
    <dbReference type="NCBI Taxonomy" id="2547395"/>
    <lineage>
        <taxon>Bacteria</taxon>
        <taxon>Bacillati</taxon>
        <taxon>Bacillota</taxon>
        <taxon>Bacilli</taxon>
        <taxon>Bacillales</taxon>
        <taxon>Paenibacillaceae</taxon>
        <taxon>Paenibacillus</taxon>
    </lineage>
</organism>
<dbReference type="CDD" id="cd07721">
    <property type="entry name" value="yflN-like_MBL-fold"/>
    <property type="match status" value="1"/>
</dbReference>
<comment type="function">
    <text evidence="2">Counteracts the endogenous Pycsar antiviral defense system. Phosphodiesterase that enables metal-dependent hydrolysis of host cyclic nucleotide Pycsar defense signals such as cCMP and cUMP.</text>
</comment>
<evidence type="ECO:0000256" key="3">
    <source>
        <dbReference type="ARBA" id="ARBA00048505"/>
    </source>
</evidence>
<dbReference type="Proteomes" id="UP000295636">
    <property type="component" value="Unassembled WGS sequence"/>
</dbReference>
<dbReference type="Pfam" id="PF00753">
    <property type="entry name" value="Lactamase_B"/>
    <property type="match status" value="1"/>
</dbReference>
<dbReference type="SUPFAM" id="SSF56281">
    <property type="entry name" value="Metallo-hydrolase/oxidoreductase"/>
    <property type="match status" value="1"/>
</dbReference>
<comment type="catalytic activity">
    <reaction evidence="3">
        <text>3',5'-cyclic UMP + H2O = UMP + H(+)</text>
        <dbReference type="Rhea" id="RHEA:70575"/>
        <dbReference type="ChEBI" id="CHEBI:15377"/>
        <dbReference type="ChEBI" id="CHEBI:15378"/>
        <dbReference type="ChEBI" id="CHEBI:57865"/>
        <dbReference type="ChEBI" id="CHEBI:184387"/>
    </reaction>
    <physiologicalReaction direction="left-to-right" evidence="3">
        <dbReference type="Rhea" id="RHEA:70576"/>
    </physiologicalReaction>
</comment>
<accession>A0A4R5KDY0</accession>
<dbReference type="Gene3D" id="3.60.15.10">
    <property type="entry name" value="Ribonuclease Z/Hydroxyacylglutathione hydrolase-like"/>
    <property type="match status" value="1"/>
</dbReference>
<dbReference type="SMART" id="SM00849">
    <property type="entry name" value="Lactamase_B"/>
    <property type="match status" value="1"/>
</dbReference>
<dbReference type="RefSeq" id="WP_133235272.1">
    <property type="nucleotide sequence ID" value="NZ_SMRT01000021.1"/>
</dbReference>
<dbReference type="PANTHER" id="PTHR42951">
    <property type="entry name" value="METALLO-BETA-LACTAMASE DOMAIN-CONTAINING"/>
    <property type="match status" value="1"/>
</dbReference>
<keyword evidence="6" id="KW-1185">Reference proteome</keyword>